<accession>A0A9W8MM03</accession>
<organism evidence="1 2">
    <name type="scientific">Candolleomyces eurysporus</name>
    <dbReference type="NCBI Taxonomy" id="2828524"/>
    <lineage>
        <taxon>Eukaryota</taxon>
        <taxon>Fungi</taxon>
        <taxon>Dikarya</taxon>
        <taxon>Basidiomycota</taxon>
        <taxon>Agaricomycotina</taxon>
        <taxon>Agaricomycetes</taxon>
        <taxon>Agaricomycetidae</taxon>
        <taxon>Agaricales</taxon>
        <taxon>Agaricineae</taxon>
        <taxon>Psathyrellaceae</taxon>
        <taxon>Candolleomyces</taxon>
    </lineage>
</organism>
<dbReference type="OrthoDB" id="10433824at2759"/>
<dbReference type="AlphaFoldDB" id="A0A9W8MM03"/>
<keyword evidence="2" id="KW-1185">Reference proteome</keyword>
<feature type="non-terminal residue" evidence="1">
    <location>
        <position position="94"/>
    </location>
</feature>
<comment type="caution">
    <text evidence="1">The sequence shown here is derived from an EMBL/GenBank/DDBJ whole genome shotgun (WGS) entry which is preliminary data.</text>
</comment>
<sequence>MEKLSSFPTFKSCRLAPALPFEDRFPTSTFATHTAARVLGDINLYDINSHGHAETIRKQRSYRPECLVQAPICIALCIIDNASPETEHFAKEYP</sequence>
<protein>
    <submittedName>
        <fullName evidence="1">Uncharacterized protein</fullName>
    </submittedName>
</protein>
<gene>
    <name evidence="1" type="ORF">H1R20_g3137</name>
</gene>
<evidence type="ECO:0000313" key="2">
    <source>
        <dbReference type="Proteomes" id="UP001140091"/>
    </source>
</evidence>
<dbReference type="Proteomes" id="UP001140091">
    <property type="component" value="Unassembled WGS sequence"/>
</dbReference>
<reference evidence="1" key="1">
    <citation type="submission" date="2022-06" db="EMBL/GenBank/DDBJ databases">
        <title>Genome Sequence of Candolleomyces eurysporus.</title>
        <authorList>
            <person name="Buettner E."/>
        </authorList>
    </citation>
    <scope>NUCLEOTIDE SEQUENCE</scope>
    <source>
        <strain evidence="1">VTCC 930004</strain>
    </source>
</reference>
<dbReference type="EMBL" id="JANBPK010000730">
    <property type="protein sequence ID" value="KAJ2933908.1"/>
    <property type="molecule type" value="Genomic_DNA"/>
</dbReference>
<evidence type="ECO:0000313" key="1">
    <source>
        <dbReference type="EMBL" id="KAJ2933908.1"/>
    </source>
</evidence>
<proteinExistence type="predicted"/>
<name>A0A9W8MM03_9AGAR</name>